<comment type="caution">
    <text evidence="1">The sequence shown here is derived from an EMBL/GenBank/DDBJ whole genome shotgun (WGS) entry which is preliminary data.</text>
</comment>
<dbReference type="EMBL" id="BMAT01013617">
    <property type="protein sequence ID" value="GFS16613.1"/>
    <property type="molecule type" value="Genomic_DNA"/>
</dbReference>
<reference evidence="1 2" key="1">
    <citation type="journal article" date="2021" name="Elife">
        <title>Chloroplast acquisition without the gene transfer in kleptoplastic sea slugs, Plakobranchus ocellatus.</title>
        <authorList>
            <person name="Maeda T."/>
            <person name="Takahashi S."/>
            <person name="Yoshida T."/>
            <person name="Shimamura S."/>
            <person name="Takaki Y."/>
            <person name="Nagai Y."/>
            <person name="Toyoda A."/>
            <person name="Suzuki Y."/>
            <person name="Arimoto A."/>
            <person name="Ishii H."/>
            <person name="Satoh N."/>
            <person name="Nishiyama T."/>
            <person name="Hasebe M."/>
            <person name="Maruyama T."/>
            <person name="Minagawa J."/>
            <person name="Obokata J."/>
            <person name="Shigenobu S."/>
        </authorList>
    </citation>
    <scope>NUCLEOTIDE SEQUENCE [LARGE SCALE GENOMIC DNA]</scope>
</reference>
<organism evidence="1 2">
    <name type="scientific">Elysia marginata</name>
    <dbReference type="NCBI Taxonomy" id="1093978"/>
    <lineage>
        <taxon>Eukaryota</taxon>
        <taxon>Metazoa</taxon>
        <taxon>Spiralia</taxon>
        <taxon>Lophotrochozoa</taxon>
        <taxon>Mollusca</taxon>
        <taxon>Gastropoda</taxon>
        <taxon>Heterobranchia</taxon>
        <taxon>Euthyneura</taxon>
        <taxon>Panpulmonata</taxon>
        <taxon>Sacoglossa</taxon>
        <taxon>Placobranchoidea</taxon>
        <taxon>Plakobranchidae</taxon>
        <taxon>Elysia</taxon>
    </lineage>
</organism>
<gene>
    <name evidence="1" type="ORF">ElyMa_006801400</name>
</gene>
<name>A0AAV4J4P5_9GAST</name>
<proteinExistence type="predicted"/>
<keyword evidence="2" id="KW-1185">Reference proteome</keyword>
<protein>
    <submittedName>
        <fullName evidence="1">Uncharacterized protein</fullName>
    </submittedName>
</protein>
<dbReference type="Proteomes" id="UP000762676">
    <property type="component" value="Unassembled WGS sequence"/>
</dbReference>
<evidence type="ECO:0000313" key="1">
    <source>
        <dbReference type="EMBL" id="GFS16613.1"/>
    </source>
</evidence>
<evidence type="ECO:0000313" key="2">
    <source>
        <dbReference type="Proteomes" id="UP000762676"/>
    </source>
</evidence>
<dbReference type="AlphaFoldDB" id="A0AAV4J4P5"/>
<sequence length="108" mass="11916">MIVAFFSSDKAWTDHSSVKLTSYASTSTVPLEPRGLPGPKRFTFKNPGLFEGLVSFYGFAGIYLDLNCMPVVHAWTLCPVIGPRDAIGPHAWQQMVPTPQGQMDWGDK</sequence>
<accession>A0AAV4J4P5</accession>